<dbReference type="Proteomes" id="UP001140949">
    <property type="component" value="Unassembled WGS sequence"/>
</dbReference>
<name>A0AAX6HGZ3_IRIPA</name>
<evidence type="ECO:0000313" key="2">
    <source>
        <dbReference type="EMBL" id="KAJ6839958.1"/>
    </source>
</evidence>
<keyword evidence="3" id="KW-1185">Reference proteome</keyword>
<evidence type="ECO:0000313" key="3">
    <source>
        <dbReference type="Proteomes" id="UP001140949"/>
    </source>
</evidence>
<gene>
    <name evidence="2" type="ORF">M6B38_311280</name>
</gene>
<reference evidence="2" key="2">
    <citation type="submission" date="2023-04" db="EMBL/GenBank/DDBJ databases">
        <authorList>
            <person name="Bruccoleri R.E."/>
            <person name="Oakeley E.J."/>
            <person name="Faust A.-M."/>
            <person name="Dessus-Babus S."/>
            <person name="Altorfer M."/>
            <person name="Burckhardt D."/>
            <person name="Oertli M."/>
            <person name="Naumann U."/>
            <person name="Petersen F."/>
            <person name="Wong J."/>
        </authorList>
    </citation>
    <scope>NUCLEOTIDE SEQUENCE</scope>
    <source>
        <strain evidence="2">GSM-AAB239-AS_SAM_17_03QT</strain>
        <tissue evidence="2">Leaf</tissue>
    </source>
</reference>
<dbReference type="EMBL" id="JANAVB010009598">
    <property type="protein sequence ID" value="KAJ6839958.1"/>
    <property type="molecule type" value="Genomic_DNA"/>
</dbReference>
<proteinExistence type="predicted"/>
<comment type="caution">
    <text evidence="2">The sequence shown here is derived from an EMBL/GenBank/DDBJ whole genome shotgun (WGS) entry which is preliminary data.</text>
</comment>
<feature type="region of interest" description="Disordered" evidence="1">
    <location>
        <begin position="23"/>
        <end position="44"/>
    </location>
</feature>
<reference evidence="2" key="1">
    <citation type="journal article" date="2023" name="GigaByte">
        <title>Genome assembly of the bearded iris, Iris pallida Lam.</title>
        <authorList>
            <person name="Bruccoleri R.E."/>
            <person name="Oakeley E.J."/>
            <person name="Faust A.M.E."/>
            <person name="Altorfer M."/>
            <person name="Dessus-Babus S."/>
            <person name="Burckhardt D."/>
            <person name="Oertli M."/>
            <person name="Naumann U."/>
            <person name="Petersen F."/>
            <person name="Wong J."/>
        </authorList>
    </citation>
    <scope>NUCLEOTIDE SEQUENCE</scope>
    <source>
        <strain evidence="2">GSM-AAB239-AS_SAM_17_03QT</strain>
    </source>
</reference>
<evidence type="ECO:0000256" key="1">
    <source>
        <dbReference type="SAM" id="MobiDB-lite"/>
    </source>
</evidence>
<dbReference type="AlphaFoldDB" id="A0AAX6HGZ3"/>
<organism evidence="2 3">
    <name type="scientific">Iris pallida</name>
    <name type="common">Sweet iris</name>
    <dbReference type="NCBI Taxonomy" id="29817"/>
    <lineage>
        <taxon>Eukaryota</taxon>
        <taxon>Viridiplantae</taxon>
        <taxon>Streptophyta</taxon>
        <taxon>Embryophyta</taxon>
        <taxon>Tracheophyta</taxon>
        <taxon>Spermatophyta</taxon>
        <taxon>Magnoliopsida</taxon>
        <taxon>Liliopsida</taxon>
        <taxon>Asparagales</taxon>
        <taxon>Iridaceae</taxon>
        <taxon>Iridoideae</taxon>
        <taxon>Irideae</taxon>
        <taxon>Iris</taxon>
    </lineage>
</organism>
<sequence length="70" mass="7714">MGRLATLLGSKLHVRANASGGRPLLFSSAPPPSFSGKEEQQSLRTRLRSSNAEAQINLKEMLLWVQIYFG</sequence>
<accession>A0AAX6HGZ3</accession>
<protein>
    <submittedName>
        <fullName evidence="2">Actin cytoskeleton-regulatory complex protein pan1</fullName>
    </submittedName>
</protein>